<dbReference type="PANTHER" id="PTHR33169:SF24">
    <property type="entry name" value="TRANSCRIPTIONAL REGULATOR, PADR FAMILY"/>
    <property type="match status" value="1"/>
</dbReference>
<accession>A0A1M4Y872</accession>
<evidence type="ECO:0000313" key="3">
    <source>
        <dbReference type="Proteomes" id="UP000184476"/>
    </source>
</evidence>
<dbReference type="OrthoDB" id="9791785at2"/>
<dbReference type="Gene3D" id="1.10.10.10">
    <property type="entry name" value="Winged helix-like DNA-binding domain superfamily/Winged helix DNA-binding domain"/>
    <property type="match status" value="1"/>
</dbReference>
<protein>
    <submittedName>
        <fullName evidence="2">PadR family transcriptional regulator, regulatory protein PadR</fullName>
    </submittedName>
</protein>
<keyword evidence="3" id="KW-1185">Reference proteome</keyword>
<dbReference type="Proteomes" id="UP000184476">
    <property type="component" value="Unassembled WGS sequence"/>
</dbReference>
<dbReference type="InterPro" id="IPR005149">
    <property type="entry name" value="Tscrpt_reg_PadR_N"/>
</dbReference>
<dbReference type="STRING" id="112248.SAMN05444392_106100"/>
<gene>
    <name evidence="2" type="ORF">SAMN05444392_106100</name>
</gene>
<dbReference type="PANTHER" id="PTHR33169">
    <property type="entry name" value="PADR-FAMILY TRANSCRIPTIONAL REGULATOR"/>
    <property type="match status" value="1"/>
</dbReference>
<evidence type="ECO:0000259" key="1">
    <source>
        <dbReference type="Pfam" id="PF03551"/>
    </source>
</evidence>
<dbReference type="InterPro" id="IPR052509">
    <property type="entry name" value="Metal_resp_DNA-bind_regulator"/>
</dbReference>
<organism evidence="2 3">
    <name type="scientific">Seinonella peptonophila</name>
    <dbReference type="NCBI Taxonomy" id="112248"/>
    <lineage>
        <taxon>Bacteria</taxon>
        <taxon>Bacillati</taxon>
        <taxon>Bacillota</taxon>
        <taxon>Bacilli</taxon>
        <taxon>Bacillales</taxon>
        <taxon>Thermoactinomycetaceae</taxon>
        <taxon>Seinonella</taxon>
    </lineage>
</organism>
<feature type="domain" description="Transcription regulator PadR N-terminal" evidence="1">
    <location>
        <begin position="14"/>
        <end position="83"/>
    </location>
</feature>
<evidence type="ECO:0000313" key="2">
    <source>
        <dbReference type="EMBL" id="SHF01925.1"/>
    </source>
</evidence>
<dbReference type="InterPro" id="IPR036388">
    <property type="entry name" value="WH-like_DNA-bd_sf"/>
</dbReference>
<name>A0A1M4Y872_9BACL</name>
<proteinExistence type="predicted"/>
<sequence>MNVQFKKGVLELCVLIVIAEKDYYGYELAEIISEQIQIADGSLYPLLRRLTLQNYLTTYHAVSSKGPSRKYYKMTEEGKDYLDKLLNEWNQFADTIAGFVKRRNDK</sequence>
<reference evidence="2 3" key="1">
    <citation type="submission" date="2016-11" db="EMBL/GenBank/DDBJ databases">
        <authorList>
            <person name="Jaros S."/>
            <person name="Januszkiewicz K."/>
            <person name="Wedrychowicz H."/>
        </authorList>
    </citation>
    <scope>NUCLEOTIDE SEQUENCE [LARGE SCALE GENOMIC DNA]</scope>
    <source>
        <strain evidence="2 3">DSM 44666</strain>
    </source>
</reference>
<dbReference type="AlphaFoldDB" id="A0A1M4Y872"/>
<dbReference type="RefSeq" id="WP_073154934.1">
    <property type="nucleotide sequence ID" value="NZ_FQVL01000006.1"/>
</dbReference>
<dbReference type="Pfam" id="PF03551">
    <property type="entry name" value="PadR"/>
    <property type="match status" value="1"/>
</dbReference>
<dbReference type="EMBL" id="FQVL01000006">
    <property type="protein sequence ID" value="SHF01925.1"/>
    <property type="molecule type" value="Genomic_DNA"/>
</dbReference>
<dbReference type="InterPro" id="IPR036390">
    <property type="entry name" value="WH_DNA-bd_sf"/>
</dbReference>
<dbReference type="SUPFAM" id="SSF46785">
    <property type="entry name" value="Winged helix' DNA-binding domain"/>
    <property type="match status" value="1"/>
</dbReference>